<reference evidence="29" key="1">
    <citation type="journal article" date="2009" name="Rice">
        <title>De Novo Next Generation Sequencing of Plant Genomes.</title>
        <authorList>
            <person name="Rounsley S."/>
            <person name="Marri P.R."/>
            <person name="Yu Y."/>
            <person name="He R."/>
            <person name="Sisneros N."/>
            <person name="Goicoechea J.L."/>
            <person name="Lee S.J."/>
            <person name="Angelova A."/>
            <person name="Kudrna D."/>
            <person name="Luo M."/>
            <person name="Affourtit J."/>
            <person name="Desany B."/>
            <person name="Knight J."/>
            <person name="Niazi F."/>
            <person name="Egholm M."/>
            <person name="Wing R.A."/>
        </authorList>
    </citation>
    <scope>NUCLEOTIDE SEQUENCE [LARGE SCALE GENOMIC DNA]</scope>
    <source>
        <strain evidence="29">cv. IRGC 105608</strain>
    </source>
</reference>
<keyword evidence="12" id="KW-0756">Sterol biosynthesis</keyword>
<dbReference type="InterPro" id="IPR017972">
    <property type="entry name" value="Cyt_P450_CS"/>
</dbReference>
<keyword evidence="30" id="KW-1185">Reference proteome</keyword>
<keyword evidence="6 26" id="KW-0349">Heme</keyword>
<evidence type="ECO:0000256" key="15">
    <source>
        <dbReference type="ARBA" id="ARBA00023136"/>
    </source>
</evidence>
<keyword evidence="9" id="KW-0752">Steroid biosynthesis</keyword>
<keyword evidence="28" id="KW-0812">Transmembrane</keyword>
<dbReference type="Gene3D" id="1.10.630.10">
    <property type="entry name" value="Cytochrome P450"/>
    <property type="match status" value="1"/>
</dbReference>
<keyword evidence="10 27" id="KW-0560">Oxidoreductase</keyword>
<comment type="similarity">
    <text evidence="3 27">Belongs to the cytochrome P450 family.</text>
</comment>
<feature type="transmembrane region" description="Helical" evidence="28">
    <location>
        <begin position="6"/>
        <end position="25"/>
    </location>
</feature>
<keyword evidence="14" id="KW-0443">Lipid metabolism</keyword>
<dbReference type="PaxDb" id="65489-OBART05G16600.1"/>
<evidence type="ECO:0000313" key="29">
    <source>
        <dbReference type="EnsemblPlants" id="OBART05G16600.1"/>
    </source>
</evidence>
<evidence type="ECO:0000256" key="11">
    <source>
        <dbReference type="ARBA" id="ARBA00023004"/>
    </source>
</evidence>
<dbReference type="InterPro" id="IPR001128">
    <property type="entry name" value="Cyt_P450"/>
</dbReference>
<dbReference type="PANTHER" id="PTHR24304:SF2">
    <property type="entry name" value="24-HYDROXYCHOLESTEROL 7-ALPHA-HYDROXYLASE"/>
    <property type="match status" value="1"/>
</dbReference>
<keyword evidence="4" id="KW-0444">Lipid biosynthesis</keyword>
<comment type="function">
    <text evidence="24">Catalyzes the 14-alpha demethylation of obtusifoliol to 4 alpha-methyl-5 alpha-ergosta-8,14,24(28)-trien-3 beta-ol.</text>
</comment>
<dbReference type="InterPro" id="IPR002403">
    <property type="entry name" value="Cyt_P450_E_grp-IV"/>
</dbReference>
<evidence type="ECO:0000256" key="22">
    <source>
        <dbReference type="ARBA" id="ARBA00042983"/>
    </source>
</evidence>
<dbReference type="CDD" id="cd11042">
    <property type="entry name" value="CYP51-like"/>
    <property type="match status" value="1"/>
</dbReference>
<comment type="cofactor">
    <cofactor evidence="1 26">
        <name>heme</name>
        <dbReference type="ChEBI" id="CHEBI:30413"/>
    </cofactor>
</comment>
<dbReference type="PROSITE" id="PS00086">
    <property type="entry name" value="CYTOCHROME_P450"/>
    <property type="match status" value="1"/>
</dbReference>
<evidence type="ECO:0000256" key="13">
    <source>
        <dbReference type="ARBA" id="ARBA00023033"/>
    </source>
</evidence>
<dbReference type="Proteomes" id="UP000026960">
    <property type="component" value="Chromosome 5"/>
</dbReference>
<evidence type="ECO:0000256" key="8">
    <source>
        <dbReference type="ARBA" id="ARBA00022723"/>
    </source>
</evidence>
<accession>A0A0D3G7N9</accession>
<dbReference type="HOGENOM" id="CLU_001570_15_0_1"/>
<dbReference type="GO" id="GO:0032259">
    <property type="term" value="P:methylation"/>
    <property type="evidence" value="ECO:0007669"/>
    <property type="project" value="UniProtKB-KW"/>
</dbReference>
<evidence type="ECO:0000256" key="24">
    <source>
        <dbReference type="ARBA" id="ARBA00058467"/>
    </source>
</evidence>
<evidence type="ECO:0000256" key="28">
    <source>
        <dbReference type="SAM" id="Phobius"/>
    </source>
</evidence>
<comment type="catalytic activity">
    <reaction evidence="23">
        <text>a 14alpha-methyl steroid + 3 reduced [NADPH--hemoprotein reductase] + 3 O2 = a Delta(14) steroid + formate + 3 oxidized [NADPH--hemoprotein reductase] + 4 H2O + 4 H(+)</text>
        <dbReference type="Rhea" id="RHEA:54028"/>
        <dbReference type="Rhea" id="RHEA-COMP:11964"/>
        <dbReference type="Rhea" id="RHEA-COMP:11965"/>
        <dbReference type="ChEBI" id="CHEBI:15377"/>
        <dbReference type="ChEBI" id="CHEBI:15378"/>
        <dbReference type="ChEBI" id="CHEBI:15379"/>
        <dbReference type="ChEBI" id="CHEBI:15740"/>
        <dbReference type="ChEBI" id="CHEBI:57618"/>
        <dbReference type="ChEBI" id="CHEBI:58210"/>
        <dbReference type="ChEBI" id="CHEBI:138029"/>
        <dbReference type="ChEBI" id="CHEBI:138031"/>
        <dbReference type="EC" id="1.14.14.154"/>
    </reaction>
</comment>
<dbReference type="GO" id="GO:0016126">
    <property type="term" value="P:sterol biosynthetic process"/>
    <property type="evidence" value="ECO:0007669"/>
    <property type="project" value="UniProtKB-KW"/>
</dbReference>
<dbReference type="PRINTS" id="PR00385">
    <property type="entry name" value="P450"/>
</dbReference>
<keyword evidence="17" id="KW-0753">Steroid metabolism</keyword>
<keyword evidence="16" id="KW-1207">Sterol metabolism</keyword>
<evidence type="ECO:0000313" key="30">
    <source>
        <dbReference type="Proteomes" id="UP000026960"/>
    </source>
</evidence>
<dbReference type="InterPro" id="IPR050529">
    <property type="entry name" value="CYP450_sterol_14alpha_dmase"/>
</dbReference>
<keyword evidence="15 28" id="KW-0472">Membrane</keyword>
<comment type="subcellular location">
    <subcellularLocation>
        <location evidence="2">Membrane</location>
        <topology evidence="2">Single-pass membrane protein</topology>
    </subcellularLocation>
</comment>
<evidence type="ECO:0000256" key="2">
    <source>
        <dbReference type="ARBA" id="ARBA00004167"/>
    </source>
</evidence>
<comment type="pathway">
    <text evidence="18">Steroid biosynthesis; zymosterol biosynthesis; zymosterol from lanosterol: step 1/6.</text>
</comment>
<dbReference type="PANTHER" id="PTHR24304">
    <property type="entry name" value="CYTOCHROME P450 FAMILY 7"/>
    <property type="match status" value="1"/>
</dbReference>
<evidence type="ECO:0000256" key="27">
    <source>
        <dbReference type="RuleBase" id="RU000461"/>
    </source>
</evidence>
<keyword evidence="11 26" id="KW-0408">Iron</keyword>
<evidence type="ECO:0000256" key="23">
    <source>
        <dbReference type="ARBA" id="ARBA00051013"/>
    </source>
</evidence>
<evidence type="ECO:0000256" key="10">
    <source>
        <dbReference type="ARBA" id="ARBA00023002"/>
    </source>
</evidence>
<evidence type="ECO:0000256" key="17">
    <source>
        <dbReference type="ARBA" id="ARBA00023221"/>
    </source>
</evidence>
<dbReference type="Pfam" id="PF00067">
    <property type="entry name" value="p450"/>
    <property type="match status" value="1"/>
</dbReference>
<dbReference type="Gramene" id="OBART05G16600.1">
    <property type="protein sequence ID" value="OBART05G16600.1"/>
    <property type="gene ID" value="OBART05G16600"/>
</dbReference>
<dbReference type="GO" id="GO:0020037">
    <property type="term" value="F:heme binding"/>
    <property type="evidence" value="ECO:0007669"/>
    <property type="project" value="InterPro"/>
</dbReference>
<evidence type="ECO:0000256" key="12">
    <source>
        <dbReference type="ARBA" id="ARBA00023011"/>
    </source>
</evidence>
<evidence type="ECO:0000256" key="20">
    <source>
        <dbReference type="ARBA" id="ARBA00042370"/>
    </source>
</evidence>
<proteinExistence type="inferred from homology"/>
<evidence type="ECO:0000256" key="21">
    <source>
        <dbReference type="ARBA" id="ARBA00042513"/>
    </source>
</evidence>
<evidence type="ECO:0000256" key="9">
    <source>
        <dbReference type="ARBA" id="ARBA00022955"/>
    </source>
</evidence>
<dbReference type="AlphaFoldDB" id="A0A0D3G7N9"/>
<dbReference type="FunFam" id="1.10.630.10:FF:000028">
    <property type="entry name" value="Cytochrome p450 51g1"/>
    <property type="match status" value="1"/>
</dbReference>
<evidence type="ECO:0000256" key="6">
    <source>
        <dbReference type="ARBA" id="ARBA00022617"/>
    </source>
</evidence>
<protein>
    <recommendedName>
        <fullName evidence="25">Obtusifoliol 14-alpha demethylase</fullName>
        <ecNumber evidence="19">1.14.14.154</ecNumber>
    </recommendedName>
    <alternativeName>
        <fullName evidence="20">CYPLI</fullName>
    </alternativeName>
    <alternativeName>
        <fullName evidence="22">Cytochrome P450 51</fullName>
    </alternativeName>
    <alternativeName>
        <fullName evidence="21">Cytochrome P450-LIA1</fullName>
    </alternativeName>
</protein>
<keyword evidence="8 26" id="KW-0479">Metal-binding</keyword>
<evidence type="ECO:0000256" key="16">
    <source>
        <dbReference type="ARBA" id="ARBA00023166"/>
    </source>
</evidence>
<reference evidence="29" key="2">
    <citation type="submission" date="2015-03" db="UniProtKB">
        <authorList>
            <consortium name="EnsemblPlants"/>
        </authorList>
    </citation>
    <scope>IDENTIFICATION</scope>
</reference>
<evidence type="ECO:0000256" key="5">
    <source>
        <dbReference type="ARBA" id="ARBA00022603"/>
    </source>
</evidence>
<keyword evidence="7" id="KW-0808">Transferase</keyword>
<dbReference type="EC" id="1.14.14.154" evidence="19"/>
<keyword evidence="13 27" id="KW-0503">Monooxygenase</keyword>
<evidence type="ECO:0000256" key="19">
    <source>
        <dbReference type="ARBA" id="ARBA00038974"/>
    </source>
</evidence>
<evidence type="ECO:0000256" key="25">
    <source>
        <dbReference type="ARBA" id="ARBA00072797"/>
    </source>
</evidence>
<feature type="binding site" description="axial binding residue" evidence="26">
    <location>
        <position position="440"/>
    </location>
    <ligand>
        <name>heme</name>
        <dbReference type="ChEBI" id="CHEBI:30413"/>
    </ligand>
    <ligandPart>
        <name>Fe</name>
        <dbReference type="ChEBI" id="CHEBI:18248"/>
    </ligandPart>
</feature>
<dbReference type="EnsemblPlants" id="OBART05G16600.1">
    <property type="protein sequence ID" value="OBART05G16600.1"/>
    <property type="gene ID" value="OBART05G16600"/>
</dbReference>
<evidence type="ECO:0000256" key="14">
    <source>
        <dbReference type="ARBA" id="ARBA00023098"/>
    </source>
</evidence>
<name>A0A0D3G7N9_9ORYZ</name>
<evidence type="ECO:0000256" key="3">
    <source>
        <dbReference type="ARBA" id="ARBA00010617"/>
    </source>
</evidence>
<sequence>MDLVSISIYMWSMVALCTIITSMVTTKLARVRRPITLNPKSKRPLPPVVNVIALLEHLPRLCTKGVIAVMHDLYTRFGSVFTVSLFGLKATFLVGPEVSAHFYQGMDSEISQGDLYEFTVPMFGKGVGFDIDNATRTEHLRFFIDAIKTSKLRNHVNSMVQEVEDYFAKWGENGIVDIKHEFEKLLMLISGHCLLGKEVRDNMFDEVFSLFHELDSGVGLGSVIFPYIPIPSHIRRDKAHTKLAKIFSKIVRSRRDSNRPAEQDVLQYLIDSKHRDGSSTTEQEVTGWIISMVFAGKHTSTNSTTWTGACLLTHDKFLTEALDEQKHMIQKHGDHIDYNVLLDMDILHCCIKEALRMHPVAPIIYRKAQKSFVVRTREGDAYDIPEGHNLLSPMIFNNRLPYIYKDPHMYDPDRFAPKREEDKVGGMFSYTSFGGGRHICIGEAYAYMQIKVIWSHLLRNFELKLESPFPKTNWSKILLEPWGKVMVSYKRRRLPTA</sequence>
<dbReference type="SUPFAM" id="SSF48264">
    <property type="entry name" value="Cytochrome P450"/>
    <property type="match status" value="1"/>
</dbReference>
<dbReference type="STRING" id="65489.A0A0D3G7N9"/>
<evidence type="ECO:0000256" key="1">
    <source>
        <dbReference type="ARBA" id="ARBA00001971"/>
    </source>
</evidence>
<dbReference type="eggNOG" id="KOG0684">
    <property type="taxonomic scope" value="Eukaryota"/>
</dbReference>
<evidence type="ECO:0000256" key="18">
    <source>
        <dbReference type="ARBA" id="ARBA00037887"/>
    </source>
</evidence>
<evidence type="ECO:0000256" key="4">
    <source>
        <dbReference type="ARBA" id="ARBA00022516"/>
    </source>
</evidence>
<keyword evidence="5" id="KW-0489">Methyltransferase</keyword>
<evidence type="ECO:0000256" key="7">
    <source>
        <dbReference type="ARBA" id="ARBA00022679"/>
    </source>
</evidence>
<dbReference type="GO" id="GO:0005506">
    <property type="term" value="F:iron ion binding"/>
    <property type="evidence" value="ECO:0007669"/>
    <property type="project" value="InterPro"/>
</dbReference>
<organism evidence="29">
    <name type="scientific">Oryza barthii</name>
    <dbReference type="NCBI Taxonomy" id="65489"/>
    <lineage>
        <taxon>Eukaryota</taxon>
        <taxon>Viridiplantae</taxon>
        <taxon>Streptophyta</taxon>
        <taxon>Embryophyta</taxon>
        <taxon>Tracheophyta</taxon>
        <taxon>Spermatophyta</taxon>
        <taxon>Magnoliopsida</taxon>
        <taxon>Liliopsida</taxon>
        <taxon>Poales</taxon>
        <taxon>Poaceae</taxon>
        <taxon>BOP clade</taxon>
        <taxon>Oryzoideae</taxon>
        <taxon>Oryzeae</taxon>
        <taxon>Oryzinae</taxon>
        <taxon>Oryza</taxon>
    </lineage>
</organism>
<dbReference type="PRINTS" id="PR00465">
    <property type="entry name" value="EP450IV"/>
</dbReference>
<evidence type="ECO:0000256" key="26">
    <source>
        <dbReference type="PIRSR" id="PIRSR602403-1"/>
    </source>
</evidence>
<dbReference type="InterPro" id="IPR036396">
    <property type="entry name" value="Cyt_P450_sf"/>
</dbReference>
<dbReference type="GO" id="GO:0008168">
    <property type="term" value="F:methyltransferase activity"/>
    <property type="evidence" value="ECO:0007669"/>
    <property type="project" value="UniProtKB-KW"/>
</dbReference>
<dbReference type="GO" id="GO:0016020">
    <property type="term" value="C:membrane"/>
    <property type="evidence" value="ECO:0007669"/>
    <property type="project" value="UniProtKB-SubCell"/>
</dbReference>
<keyword evidence="28" id="KW-1133">Transmembrane helix</keyword>
<dbReference type="GO" id="GO:0008398">
    <property type="term" value="F:sterol 14-demethylase activity"/>
    <property type="evidence" value="ECO:0007669"/>
    <property type="project" value="UniProtKB-EC"/>
</dbReference>